<accession>A0A239M933</accession>
<dbReference type="AlphaFoldDB" id="A0A239M933"/>
<evidence type="ECO:0000259" key="1">
    <source>
        <dbReference type="Pfam" id="PF03781"/>
    </source>
</evidence>
<dbReference type="InterPro" id="IPR051043">
    <property type="entry name" value="Sulfatase_Mod_Factor_Kinase"/>
</dbReference>
<dbReference type="PANTHER" id="PTHR23150:SF19">
    <property type="entry name" value="FORMYLGLYCINE-GENERATING ENZYME"/>
    <property type="match status" value="1"/>
</dbReference>
<dbReference type="SUPFAM" id="SSF56436">
    <property type="entry name" value="C-type lectin-like"/>
    <property type="match status" value="1"/>
</dbReference>
<gene>
    <name evidence="2" type="ORF">SAMN05421812_105253</name>
</gene>
<proteinExistence type="predicted"/>
<dbReference type="InterPro" id="IPR042095">
    <property type="entry name" value="SUMF_sf"/>
</dbReference>
<name>A0A239M933_9ACTN</name>
<dbReference type="EMBL" id="FZPH01000005">
    <property type="protein sequence ID" value="SNT39266.1"/>
    <property type="molecule type" value="Genomic_DNA"/>
</dbReference>
<feature type="domain" description="Sulfatase-modifying factor enzyme-like" evidence="1">
    <location>
        <begin position="487"/>
        <end position="575"/>
    </location>
</feature>
<keyword evidence="3" id="KW-1185">Reference proteome</keyword>
<dbReference type="InterPro" id="IPR016187">
    <property type="entry name" value="CTDL_fold"/>
</dbReference>
<organism evidence="2 3">
    <name type="scientific">Asanoa hainanensis</name>
    <dbReference type="NCBI Taxonomy" id="560556"/>
    <lineage>
        <taxon>Bacteria</taxon>
        <taxon>Bacillati</taxon>
        <taxon>Actinomycetota</taxon>
        <taxon>Actinomycetes</taxon>
        <taxon>Micromonosporales</taxon>
        <taxon>Micromonosporaceae</taxon>
        <taxon>Asanoa</taxon>
    </lineage>
</organism>
<dbReference type="Gene3D" id="3.90.1580.10">
    <property type="entry name" value="paralog of FGE (formylglycine-generating enzyme)"/>
    <property type="match status" value="1"/>
</dbReference>
<dbReference type="InterPro" id="IPR005532">
    <property type="entry name" value="SUMF_dom"/>
</dbReference>
<dbReference type="RefSeq" id="WP_179266195.1">
    <property type="nucleotide sequence ID" value="NZ_FZPH01000005.1"/>
</dbReference>
<reference evidence="2 3" key="1">
    <citation type="submission" date="2017-06" db="EMBL/GenBank/DDBJ databases">
        <authorList>
            <person name="Kim H.J."/>
            <person name="Triplett B.A."/>
        </authorList>
    </citation>
    <scope>NUCLEOTIDE SEQUENCE [LARGE SCALE GENOMIC DNA]</scope>
    <source>
        <strain evidence="2 3">CGMCC 4.5593</strain>
    </source>
</reference>
<dbReference type="Proteomes" id="UP000198362">
    <property type="component" value="Unassembled WGS sequence"/>
</dbReference>
<evidence type="ECO:0000313" key="3">
    <source>
        <dbReference type="Proteomes" id="UP000198362"/>
    </source>
</evidence>
<protein>
    <submittedName>
        <fullName evidence="2">Sulfatase-modifying factor enzyme 1</fullName>
    </submittedName>
</protein>
<sequence length="648" mass="71892">MSFNPYVPRPIDLPTEVPLAGHADLTDLDEAKIFAAPSDPADWPAWRAQLTRWRAGARERLGYTGSHYDEIPGDCFSVCLAWLWDETLYDHERGVFTVDAFLDTAAWDFGGFDGVVLWHAYPVIGLDDRNQFDWYRDVPELPAVVRAFQDRGVRVFVDYNPWDTGTRREPGTDAAEVAALVETLGVDGVFLDTLKEGAGELRATLDKIRPGLVLEGESRVPLARIEDHAMSWAQWFADSEVPGVLRAKWFERRHVLHHTRRWHRDHLDELHSAWLNGVGLLVWESVFGVWVGWNERDRAVLRAMRRVQTSHPAWLRSEDWVPLADHPGTGQVYASRWTHDGDPLWTVVNRGGDHDGPWLVVDGPGGRFVDLVTGAPLTVTDAGDGRFAVGGPLPAGAIAAVVRTDAAVESHEPPVGDPSFPARSAVRMRTPWAPLSEVPAVLVAVDAVRRDLVVRHRVRETGLYGEAPYVDEWKPLPPRLHHTGTVRRSVHLGRFAIATHEVTHGEYASFLRATGYRPVRAERFTAGQGPADAPVTGVDLADARAYAAWAGLRLPTEDEWQVAAEAGLLARREPLVWNLTESEHTDGRTRFVILKGGAAYEAQGSDWYFDGGPQPADVSVKLVLTGAGMTRSDQIGFRCAADLPDDEE</sequence>
<dbReference type="GO" id="GO:0120147">
    <property type="term" value="F:formylglycine-generating oxidase activity"/>
    <property type="evidence" value="ECO:0007669"/>
    <property type="project" value="TreeGrafter"/>
</dbReference>
<evidence type="ECO:0000313" key="2">
    <source>
        <dbReference type="EMBL" id="SNT39266.1"/>
    </source>
</evidence>
<dbReference type="Pfam" id="PF03781">
    <property type="entry name" value="FGE-sulfatase"/>
    <property type="match status" value="1"/>
</dbReference>
<dbReference type="PANTHER" id="PTHR23150">
    <property type="entry name" value="SULFATASE MODIFYING FACTOR 1, 2"/>
    <property type="match status" value="1"/>
</dbReference>